<accession>A0A086QZY8</accession>
<evidence type="ECO:0000313" key="3">
    <source>
        <dbReference type="Proteomes" id="UP000028821"/>
    </source>
</evidence>
<name>A0A086QZY8_TOXGO</name>
<organism evidence="2 3">
    <name type="scientific">Toxoplasma gondii MAS</name>
    <dbReference type="NCBI Taxonomy" id="943118"/>
    <lineage>
        <taxon>Eukaryota</taxon>
        <taxon>Sar</taxon>
        <taxon>Alveolata</taxon>
        <taxon>Apicomplexa</taxon>
        <taxon>Conoidasida</taxon>
        <taxon>Coccidia</taxon>
        <taxon>Eucoccidiorida</taxon>
        <taxon>Eimeriorina</taxon>
        <taxon>Sarcocystidae</taxon>
        <taxon>Toxoplasma</taxon>
    </lineage>
</organism>
<protein>
    <submittedName>
        <fullName evidence="2">Uncharacterized protein</fullName>
    </submittedName>
</protein>
<feature type="region of interest" description="Disordered" evidence="1">
    <location>
        <begin position="65"/>
        <end position="145"/>
    </location>
</feature>
<dbReference type="Proteomes" id="UP000028821">
    <property type="component" value="Unassembled WGS sequence"/>
</dbReference>
<comment type="caution">
    <text evidence="2">The sequence shown here is derived from an EMBL/GenBank/DDBJ whole genome shotgun (WGS) entry which is preliminary data.</text>
</comment>
<dbReference type="AlphaFoldDB" id="A0A086QZY8"/>
<dbReference type="EMBL" id="AEXC02000068">
    <property type="protein sequence ID" value="KFH18170.1"/>
    <property type="molecule type" value="Genomic_DNA"/>
</dbReference>
<reference evidence="2 3" key="1">
    <citation type="submission" date="2014-04" db="EMBL/GenBank/DDBJ databases">
        <authorList>
            <person name="Sibley D."/>
            <person name="Venepally P."/>
            <person name="Karamycheva S."/>
            <person name="Hadjithomas M."/>
            <person name="Khan A."/>
            <person name="Brunk B."/>
            <person name="Roos D."/>
            <person name="Caler E."/>
            <person name="Lorenzi H."/>
        </authorList>
    </citation>
    <scope>NUCLEOTIDE SEQUENCE [LARGE SCALE GENOMIC DNA]</scope>
    <source>
        <strain evidence="2 3">MAS</strain>
    </source>
</reference>
<sequence>MDFLRGLKTEEEFFSRNTFRSCQLRTSEPFDSREGFLGLCVDVDGLDVERETVFLAPLSYVFQSSKNARHFGGTREEGRAKEDSQPESSEEEEDRGRNQGREEIRERPNTPRRGEEKEFRGEKRERREERREEAKTKANLLLARS</sequence>
<feature type="compositionally biased region" description="Basic and acidic residues" evidence="1">
    <location>
        <begin position="94"/>
        <end position="136"/>
    </location>
</feature>
<feature type="compositionally biased region" description="Basic and acidic residues" evidence="1">
    <location>
        <begin position="73"/>
        <end position="84"/>
    </location>
</feature>
<gene>
    <name evidence="2" type="ORF">TGMAS_412680</name>
</gene>
<dbReference type="VEuPathDB" id="ToxoDB:TGMAS_412680"/>
<proteinExistence type="predicted"/>
<evidence type="ECO:0000313" key="2">
    <source>
        <dbReference type="EMBL" id="KFH18170.1"/>
    </source>
</evidence>
<evidence type="ECO:0000256" key="1">
    <source>
        <dbReference type="SAM" id="MobiDB-lite"/>
    </source>
</evidence>